<dbReference type="EMBL" id="JAQIZT010000018">
    <property type="protein sequence ID" value="KAJ6956855.1"/>
    <property type="molecule type" value="Genomic_DNA"/>
</dbReference>
<dbReference type="Proteomes" id="UP001164929">
    <property type="component" value="Chromosome 18"/>
</dbReference>
<protein>
    <recommendedName>
        <fullName evidence="1">PDZ domain-containing protein</fullName>
    </recommendedName>
</protein>
<organism evidence="2 3">
    <name type="scientific">Populus alba x Populus x berolinensis</name>
    <dbReference type="NCBI Taxonomy" id="444605"/>
    <lineage>
        <taxon>Eukaryota</taxon>
        <taxon>Viridiplantae</taxon>
        <taxon>Streptophyta</taxon>
        <taxon>Embryophyta</taxon>
        <taxon>Tracheophyta</taxon>
        <taxon>Spermatophyta</taxon>
        <taxon>Magnoliopsida</taxon>
        <taxon>eudicotyledons</taxon>
        <taxon>Gunneridae</taxon>
        <taxon>Pentapetalae</taxon>
        <taxon>rosids</taxon>
        <taxon>fabids</taxon>
        <taxon>Malpighiales</taxon>
        <taxon>Salicaceae</taxon>
        <taxon>Saliceae</taxon>
        <taxon>Populus</taxon>
    </lineage>
</organism>
<dbReference type="InterPro" id="IPR036034">
    <property type="entry name" value="PDZ_sf"/>
</dbReference>
<reference evidence="2 3" key="1">
    <citation type="journal article" date="2023" name="Mol. Ecol. Resour.">
        <title>Chromosome-level genome assembly of a triploid poplar Populus alba 'Berolinensis'.</title>
        <authorList>
            <person name="Chen S."/>
            <person name="Yu Y."/>
            <person name="Wang X."/>
            <person name="Wang S."/>
            <person name="Zhang T."/>
            <person name="Zhou Y."/>
            <person name="He R."/>
            <person name="Meng N."/>
            <person name="Wang Y."/>
            <person name="Liu W."/>
            <person name="Liu Z."/>
            <person name="Liu J."/>
            <person name="Guo Q."/>
            <person name="Huang H."/>
            <person name="Sederoff R.R."/>
            <person name="Wang G."/>
            <person name="Qu G."/>
            <person name="Chen S."/>
        </authorList>
    </citation>
    <scope>NUCLEOTIDE SEQUENCE [LARGE SCALE GENOMIC DNA]</scope>
    <source>
        <strain evidence="2">SC-2020</strain>
    </source>
</reference>
<comment type="caution">
    <text evidence="2">The sequence shown here is derived from an EMBL/GenBank/DDBJ whole genome shotgun (WGS) entry which is preliminary data.</text>
</comment>
<evidence type="ECO:0000313" key="2">
    <source>
        <dbReference type="EMBL" id="KAJ6956855.1"/>
    </source>
</evidence>
<feature type="domain" description="PDZ" evidence="1">
    <location>
        <begin position="12"/>
        <end position="84"/>
    </location>
</feature>
<dbReference type="PANTHER" id="PTHR47389">
    <property type="entry name" value="OS09G0436400 PROTEIN"/>
    <property type="match status" value="1"/>
</dbReference>
<gene>
    <name evidence="2" type="ORF">NC653_038922</name>
</gene>
<dbReference type="InterPro" id="IPR001478">
    <property type="entry name" value="PDZ"/>
</dbReference>
<dbReference type="SUPFAM" id="SSF50156">
    <property type="entry name" value="PDZ domain-like"/>
    <property type="match status" value="1"/>
</dbReference>
<keyword evidence="3" id="KW-1185">Reference proteome</keyword>
<accession>A0AAD6LA22</accession>
<proteinExistence type="predicted"/>
<evidence type="ECO:0000259" key="1">
    <source>
        <dbReference type="SMART" id="SM00228"/>
    </source>
</evidence>
<dbReference type="PANTHER" id="PTHR47389:SF4">
    <property type="entry name" value="OS09G0436400 PROTEIN"/>
    <property type="match status" value="1"/>
</dbReference>
<dbReference type="Pfam" id="PF13180">
    <property type="entry name" value="PDZ_2"/>
    <property type="match status" value="1"/>
</dbReference>
<dbReference type="SMART" id="SM00228">
    <property type="entry name" value="PDZ"/>
    <property type="match status" value="1"/>
</dbReference>
<sequence length="135" mass="14968">MTLTNSYAAKASVLEEIIQKFPHIRNGIIVKDVMKGSPAAHAGIISKDIIVECDGEVVRCSLEFCRMVWNRASQSVEVVVMRPSSSKPVKLTMVADELKPASYNCWPVPADKEYAAVIWMSIDLAVQRTTTWLDA</sequence>
<name>A0AAD6LA22_9ROSI</name>
<evidence type="ECO:0000313" key="3">
    <source>
        <dbReference type="Proteomes" id="UP001164929"/>
    </source>
</evidence>
<dbReference type="Gene3D" id="2.30.42.10">
    <property type="match status" value="1"/>
</dbReference>
<dbReference type="AlphaFoldDB" id="A0AAD6LA22"/>